<keyword evidence="2" id="KW-1185">Reference proteome</keyword>
<evidence type="ECO:0000313" key="2">
    <source>
        <dbReference type="Proteomes" id="UP000203794"/>
    </source>
</evidence>
<proteinExistence type="predicted"/>
<reference evidence="1 2" key="1">
    <citation type="submission" date="2014-12" db="EMBL/GenBank/DDBJ databases">
        <title>Genome analysis of a novel jumbo phage RSL2 infecting the phytopathogen Ralstonia solanacearum.</title>
        <authorList>
            <person name="Kawasaki T."/>
            <person name="Fujie M."/>
            <person name="Chatchawankanphanich O."/>
            <person name="Ogata H."/>
            <person name="Yamada T."/>
        </authorList>
    </citation>
    <scope>NUCLEOTIDE SEQUENCE [LARGE SCALE GENOMIC DNA]</scope>
    <source>
        <strain evidence="1 2">RSL2</strain>
    </source>
</reference>
<protein>
    <submittedName>
        <fullName evidence="1">Uncharacterized protein</fullName>
    </submittedName>
</protein>
<evidence type="ECO:0000313" key="1">
    <source>
        <dbReference type="EMBL" id="BAQ02747.2"/>
    </source>
</evidence>
<organism evidence="1 2">
    <name type="scientific">Ralstonia phage RSL2</name>
    <dbReference type="NCBI Taxonomy" id="1585840"/>
    <lineage>
        <taxon>Viruses</taxon>
        <taxon>Duplodnaviria</taxon>
        <taxon>Heunggongvirae</taxon>
        <taxon>Uroviricota</taxon>
        <taxon>Caudoviricetes</taxon>
        <taxon>Chimalliviridae</taxon>
        <taxon>Chiangmaivirus</taxon>
        <taxon>Chiangmaivirus RSL2</taxon>
    </lineage>
</organism>
<sequence>MKMALLPTFSPSGFVSNPLEKADYMLAHFFTTQKSQTQFYKDKLNVTSYQSLIADSTSEGELTSNLNAYLNTYFSTQFSNVQMDCSVGQTDPNDNTSLTITIGCSFTDDQGIRHDLSRAIDLLGTQVQRIYNVDATGSPT</sequence>
<dbReference type="EMBL" id="AP014693">
    <property type="protein sequence ID" value="BAQ02747.2"/>
    <property type="molecule type" value="Genomic_DNA"/>
</dbReference>
<accession>A0A0A8J919</accession>
<name>A0A0A8J919_9CAUD</name>
<dbReference type="Proteomes" id="UP000203794">
    <property type="component" value="Segment"/>
</dbReference>